<dbReference type="RefSeq" id="WP_007893075.1">
    <property type="nucleotide sequence ID" value="NZ_FOSD01000003.1"/>
</dbReference>
<keyword evidence="3" id="KW-1185">Reference proteome</keyword>
<proteinExistence type="predicted"/>
<evidence type="ECO:0008006" key="4">
    <source>
        <dbReference type="Google" id="ProtNLM"/>
    </source>
</evidence>
<reference evidence="2 3" key="1">
    <citation type="submission" date="2016-10" db="EMBL/GenBank/DDBJ databases">
        <authorList>
            <person name="Varghese N."/>
            <person name="Submissions S."/>
        </authorList>
    </citation>
    <scope>NUCLEOTIDE SEQUENCE [LARGE SCALE GENOMIC DNA]</scope>
    <source>
        <strain evidence="2 3">YR512</strain>
    </source>
</reference>
<name>A0A1I3VF61_9GAMM</name>
<evidence type="ECO:0000256" key="1">
    <source>
        <dbReference type="SAM" id="MobiDB-lite"/>
    </source>
</evidence>
<sequence length="60" mass="6400">MTTPRGGSGNFAMDPERAREAGKKGGQLSGGNFRNNPERAIEAGRKGGKKSRRVVDKSPE</sequence>
<dbReference type="InterPro" id="IPR019626">
    <property type="entry name" value="Stress-induced_KGG_rpt"/>
</dbReference>
<comment type="caution">
    <text evidence="2">The sequence shown here is derived from an EMBL/GenBank/DDBJ whole genome shotgun (WGS) entry which is preliminary data.</text>
</comment>
<accession>A0A1I3VF61</accession>
<organism evidence="2 3">
    <name type="scientific">Candidatus Pantoea symbiotica</name>
    <dbReference type="NCBI Taxonomy" id="1884370"/>
    <lineage>
        <taxon>Bacteria</taxon>
        <taxon>Pseudomonadati</taxon>
        <taxon>Pseudomonadota</taxon>
        <taxon>Gammaproteobacteria</taxon>
        <taxon>Enterobacterales</taxon>
        <taxon>Erwiniaceae</taxon>
        <taxon>Pantoea</taxon>
    </lineage>
</organism>
<dbReference type="Pfam" id="PF10685">
    <property type="entry name" value="KGG"/>
    <property type="match status" value="2"/>
</dbReference>
<dbReference type="EMBL" id="FOSD01000003">
    <property type="protein sequence ID" value="SFJ92837.1"/>
    <property type="molecule type" value="Genomic_DNA"/>
</dbReference>
<dbReference type="Proteomes" id="UP000198841">
    <property type="component" value="Unassembled WGS sequence"/>
</dbReference>
<feature type="compositionally biased region" description="Basic and acidic residues" evidence="1">
    <location>
        <begin position="36"/>
        <end position="45"/>
    </location>
</feature>
<evidence type="ECO:0000313" key="2">
    <source>
        <dbReference type="EMBL" id="SFJ92837.1"/>
    </source>
</evidence>
<evidence type="ECO:0000313" key="3">
    <source>
        <dbReference type="Proteomes" id="UP000198841"/>
    </source>
</evidence>
<gene>
    <name evidence="2" type="ORF">SAMN05518863_103350</name>
</gene>
<feature type="compositionally biased region" description="Basic and acidic residues" evidence="1">
    <location>
        <begin position="14"/>
        <end position="23"/>
    </location>
</feature>
<protein>
    <recommendedName>
        <fullName evidence="4">Stress-induced protein</fullName>
    </recommendedName>
</protein>
<feature type="region of interest" description="Disordered" evidence="1">
    <location>
        <begin position="1"/>
        <end position="60"/>
    </location>
</feature>